<accession>A0A0E9UH27</accession>
<reference evidence="1" key="1">
    <citation type="submission" date="2014-11" db="EMBL/GenBank/DDBJ databases">
        <authorList>
            <person name="Amaro Gonzalez C."/>
        </authorList>
    </citation>
    <scope>NUCLEOTIDE SEQUENCE</scope>
</reference>
<evidence type="ECO:0000313" key="1">
    <source>
        <dbReference type="EMBL" id="JAH65087.1"/>
    </source>
</evidence>
<name>A0A0E9UH27_ANGAN</name>
<protein>
    <submittedName>
        <fullName evidence="1">Uncharacterized protein</fullName>
    </submittedName>
</protein>
<proteinExistence type="predicted"/>
<dbReference type="EMBL" id="GBXM01043490">
    <property type="protein sequence ID" value="JAH65087.1"/>
    <property type="molecule type" value="Transcribed_RNA"/>
</dbReference>
<reference evidence="1" key="2">
    <citation type="journal article" date="2015" name="Fish Shellfish Immunol.">
        <title>Early steps in the European eel (Anguilla anguilla)-Vibrio vulnificus interaction in the gills: Role of the RtxA13 toxin.</title>
        <authorList>
            <person name="Callol A."/>
            <person name="Pajuelo D."/>
            <person name="Ebbesson L."/>
            <person name="Teles M."/>
            <person name="MacKenzie S."/>
            <person name="Amaro C."/>
        </authorList>
    </citation>
    <scope>NUCLEOTIDE SEQUENCE</scope>
</reference>
<organism evidence="1">
    <name type="scientific">Anguilla anguilla</name>
    <name type="common">European freshwater eel</name>
    <name type="synonym">Muraena anguilla</name>
    <dbReference type="NCBI Taxonomy" id="7936"/>
    <lineage>
        <taxon>Eukaryota</taxon>
        <taxon>Metazoa</taxon>
        <taxon>Chordata</taxon>
        <taxon>Craniata</taxon>
        <taxon>Vertebrata</taxon>
        <taxon>Euteleostomi</taxon>
        <taxon>Actinopterygii</taxon>
        <taxon>Neopterygii</taxon>
        <taxon>Teleostei</taxon>
        <taxon>Anguilliformes</taxon>
        <taxon>Anguillidae</taxon>
        <taxon>Anguilla</taxon>
    </lineage>
</organism>
<sequence>MPAGRSGAGVRTRCLAAPQ</sequence>
<dbReference type="AlphaFoldDB" id="A0A0E9UH27"/>